<keyword evidence="2" id="KW-1185">Reference proteome</keyword>
<dbReference type="EMBL" id="JBEPMB010000006">
    <property type="protein sequence ID" value="MET3615118.1"/>
    <property type="molecule type" value="Genomic_DNA"/>
</dbReference>
<dbReference type="Pfam" id="PF00106">
    <property type="entry name" value="adh_short"/>
    <property type="match status" value="1"/>
</dbReference>
<reference evidence="1 2" key="1">
    <citation type="submission" date="2024-06" db="EMBL/GenBank/DDBJ databases">
        <title>Genomic Encyclopedia of Type Strains, Phase IV (KMG-IV): sequencing the most valuable type-strain genomes for metagenomic binning, comparative biology and taxonomic classification.</title>
        <authorList>
            <person name="Goeker M."/>
        </authorList>
    </citation>
    <scope>NUCLEOTIDE SEQUENCE [LARGE SCALE GENOMIC DNA]</scope>
    <source>
        <strain evidence="1 2">DSM 29780</strain>
    </source>
</reference>
<dbReference type="PANTHER" id="PTHR43431:SF7">
    <property type="entry name" value="OXIDOREDUCTASE, SHORT CHAIN DEHYDROGENASE_REDUCTASE FAMILY (AFU_ORTHOLOGUE AFUA_5G14000)"/>
    <property type="match status" value="1"/>
</dbReference>
<gene>
    <name evidence="1" type="ORF">ABID16_003461</name>
</gene>
<dbReference type="PANTHER" id="PTHR43431">
    <property type="entry name" value="OXIDOREDUCTASE, SHORT CHAIN DEHYDROGENASE/REDUCTASE FAMILY (AFU_ORTHOLOGUE AFUA_5G14000)"/>
    <property type="match status" value="1"/>
</dbReference>
<dbReference type="Gene3D" id="3.40.50.720">
    <property type="entry name" value="NAD(P)-binding Rossmann-like Domain"/>
    <property type="match status" value="1"/>
</dbReference>
<dbReference type="InterPro" id="IPR036291">
    <property type="entry name" value="NAD(P)-bd_dom_sf"/>
</dbReference>
<name>A0ABV2J2X0_9HYPH</name>
<protein>
    <submittedName>
        <fullName evidence="1">Short-subunit dehydrogenase</fullName>
    </submittedName>
</protein>
<dbReference type="Proteomes" id="UP001549047">
    <property type="component" value="Unassembled WGS sequence"/>
</dbReference>
<dbReference type="RefSeq" id="WP_354557609.1">
    <property type="nucleotide sequence ID" value="NZ_JBEPMB010000006.1"/>
</dbReference>
<accession>A0ABV2J2X0</accession>
<organism evidence="1 2">
    <name type="scientific">Rhizobium aquaticum</name>
    <dbReference type="NCBI Taxonomy" id="1549636"/>
    <lineage>
        <taxon>Bacteria</taxon>
        <taxon>Pseudomonadati</taxon>
        <taxon>Pseudomonadota</taxon>
        <taxon>Alphaproteobacteria</taxon>
        <taxon>Hyphomicrobiales</taxon>
        <taxon>Rhizobiaceae</taxon>
        <taxon>Rhizobium/Agrobacterium group</taxon>
        <taxon>Rhizobium</taxon>
    </lineage>
</organism>
<dbReference type="CDD" id="cd05373">
    <property type="entry name" value="SDR_c10"/>
    <property type="match status" value="1"/>
</dbReference>
<comment type="caution">
    <text evidence="1">The sequence shown here is derived from an EMBL/GenBank/DDBJ whole genome shotgun (WGS) entry which is preliminary data.</text>
</comment>
<proteinExistence type="predicted"/>
<evidence type="ECO:0000313" key="2">
    <source>
        <dbReference type="Proteomes" id="UP001549047"/>
    </source>
</evidence>
<dbReference type="InterPro" id="IPR002347">
    <property type="entry name" value="SDR_fam"/>
</dbReference>
<dbReference type="PRINTS" id="PR00081">
    <property type="entry name" value="GDHRDH"/>
</dbReference>
<sequence length="245" mass="27143">MTDQTGRKAALIIGAGDATGAAIARRFARGGYAACVTRRSADKLEGLVEAIRAEGGEAHGFAADARKEDDVVALVERIEREVGPIEVMVFNIGANVPASILEETARKYFKIWEMACFSAFLSGREVARRMVERQRGTIIFTGATASLRGSANFAAFSGAKHALRALAQSMARELQPKNIHVAHVVIDGAIDTDFIRESFPERYALKDQDGILNPDHIAENYWHLHTQPRDAWTHELDLRPWTERW</sequence>
<dbReference type="SUPFAM" id="SSF51735">
    <property type="entry name" value="NAD(P)-binding Rossmann-fold domains"/>
    <property type="match status" value="1"/>
</dbReference>
<evidence type="ECO:0000313" key="1">
    <source>
        <dbReference type="EMBL" id="MET3615118.1"/>
    </source>
</evidence>